<proteinExistence type="predicted"/>
<dbReference type="Proteomes" id="UP000038045">
    <property type="component" value="Unplaced"/>
</dbReference>
<evidence type="ECO:0000313" key="2">
    <source>
        <dbReference type="WBParaSite" id="PTRK_0000908800.1"/>
    </source>
</evidence>
<organism evidence="1 2">
    <name type="scientific">Parastrongyloides trichosuri</name>
    <name type="common">Possum-specific nematode worm</name>
    <dbReference type="NCBI Taxonomy" id="131310"/>
    <lineage>
        <taxon>Eukaryota</taxon>
        <taxon>Metazoa</taxon>
        <taxon>Ecdysozoa</taxon>
        <taxon>Nematoda</taxon>
        <taxon>Chromadorea</taxon>
        <taxon>Rhabditida</taxon>
        <taxon>Tylenchina</taxon>
        <taxon>Panagrolaimomorpha</taxon>
        <taxon>Strongyloidoidea</taxon>
        <taxon>Strongyloididae</taxon>
        <taxon>Parastrongyloides</taxon>
    </lineage>
</organism>
<keyword evidence="1" id="KW-1185">Reference proteome</keyword>
<name>A0A0N4ZLD7_PARTI</name>
<accession>A0A0N4ZLD7</accession>
<dbReference type="WBParaSite" id="PTRK_0000908800.1">
    <property type="protein sequence ID" value="PTRK_0000908800.1"/>
    <property type="gene ID" value="PTRK_0000908800"/>
</dbReference>
<reference evidence="2" key="1">
    <citation type="submission" date="2017-02" db="UniProtKB">
        <authorList>
            <consortium name="WormBaseParasite"/>
        </authorList>
    </citation>
    <scope>IDENTIFICATION</scope>
</reference>
<sequence>MRLTRIKETLAEGPAAALVFFLQALDEQLYDRTDHSYRAPALNTYTRTLELQVLASSNFKAGIGKEALRPFVEELKWSVSRDVALSAEQRALCQVHVDSALDSISEPDRIARSLAGLRISLGNYFDLVKKKIEDQIVNSPEKRGDLYHLASSFIVQAEAIGYPRRHTYHTLQRVGH</sequence>
<protein>
    <submittedName>
        <fullName evidence="2">Terpene_synth_C domain-containing protein</fullName>
    </submittedName>
</protein>
<dbReference type="AlphaFoldDB" id="A0A0N4ZLD7"/>
<evidence type="ECO:0000313" key="1">
    <source>
        <dbReference type="Proteomes" id="UP000038045"/>
    </source>
</evidence>